<dbReference type="Proteomes" id="UP000182985">
    <property type="component" value="Unassembled WGS sequence"/>
</dbReference>
<evidence type="ECO:0000313" key="4">
    <source>
        <dbReference type="Proteomes" id="UP000182985"/>
    </source>
</evidence>
<evidence type="ECO:0000259" key="2">
    <source>
        <dbReference type="Pfam" id="PF14317"/>
    </source>
</evidence>
<gene>
    <name evidence="3" type="ORF">BLA27_07100</name>
</gene>
<keyword evidence="1" id="KW-0812">Transmembrane</keyword>
<keyword evidence="4" id="KW-1185">Reference proteome</keyword>
<evidence type="ECO:0000256" key="1">
    <source>
        <dbReference type="SAM" id="Phobius"/>
    </source>
</evidence>
<organism evidence="3 4">
    <name type="scientific">Brucella cytisi</name>
    <dbReference type="NCBI Taxonomy" id="407152"/>
    <lineage>
        <taxon>Bacteria</taxon>
        <taxon>Pseudomonadati</taxon>
        <taxon>Pseudomonadota</taxon>
        <taxon>Alphaproteobacteria</taxon>
        <taxon>Hyphomicrobiales</taxon>
        <taxon>Brucellaceae</taxon>
        <taxon>Brucella/Ochrobactrum group</taxon>
        <taxon>Brucella</taxon>
    </lineage>
</organism>
<keyword evidence="1" id="KW-0472">Membrane</keyword>
<protein>
    <recommendedName>
        <fullName evidence="2">YcxB-like C-terminal domain-containing protein</fullName>
    </recommendedName>
</protein>
<dbReference type="AlphaFoldDB" id="A0A1J6HMQ6"/>
<name>A0A1J6HMQ6_9HYPH</name>
<dbReference type="EMBL" id="MOEC01000005">
    <property type="protein sequence ID" value="OIS94269.1"/>
    <property type="molecule type" value="Genomic_DNA"/>
</dbReference>
<feature type="transmembrane region" description="Helical" evidence="1">
    <location>
        <begin position="42"/>
        <end position="64"/>
    </location>
</feature>
<dbReference type="InterPro" id="IPR025588">
    <property type="entry name" value="YcxB-like_C"/>
</dbReference>
<sequence length="153" mass="17667">MRSAVRTYVWTQGLIRRKVSWAIETILIALVVWMLWQGDRGWTVGALGVFTLFLPVLILTIWIAHYRSAVGKFRSMSKPEADVTFFDDGIQVETELGSSKIPWVMFIEIWERSNYWMLIISQNQYLTLPLETMSSADRYLVKSKVLSANSLKS</sequence>
<accession>A0A1J6HMQ6</accession>
<evidence type="ECO:0000313" key="3">
    <source>
        <dbReference type="EMBL" id="OIS94269.1"/>
    </source>
</evidence>
<reference evidence="3 4" key="1">
    <citation type="submission" date="2016-10" db="EMBL/GenBank/DDBJ databases">
        <title>The Draft Genome Sequence of the Potato Rhizosphere Bacteria Ochrobactrum sp. IPA7.2.</title>
        <authorList>
            <person name="Gogoleva N.E."/>
            <person name="Khlopko Y.A."/>
            <person name="Burygin G.L."/>
            <person name="Plotnikov A.O."/>
        </authorList>
    </citation>
    <scope>NUCLEOTIDE SEQUENCE [LARGE SCALE GENOMIC DNA]</scope>
    <source>
        <strain evidence="3 4">IPA7.2</strain>
    </source>
</reference>
<feature type="transmembrane region" description="Helical" evidence="1">
    <location>
        <begin position="21"/>
        <end position="36"/>
    </location>
</feature>
<keyword evidence="1" id="KW-1133">Transmembrane helix</keyword>
<proteinExistence type="predicted"/>
<dbReference type="Pfam" id="PF14317">
    <property type="entry name" value="YcxB"/>
    <property type="match status" value="1"/>
</dbReference>
<feature type="domain" description="YcxB-like C-terminal" evidence="2">
    <location>
        <begin position="85"/>
        <end position="137"/>
    </location>
</feature>
<comment type="caution">
    <text evidence="3">The sequence shown here is derived from an EMBL/GenBank/DDBJ whole genome shotgun (WGS) entry which is preliminary data.</text>
</comment>